<keyword evidence="5 8" id="KW-0804">Transcription</keyword>
<sequence length="174" mass="19292">MADNQTTWLTQESYDRLNAELFALKENRPALAAEINERREEGDLKENGGYHAAREQQGQEEARIAYLEELLDNATIGEAPQESGVALVGTVVHVYYDDDEEDKETFLIGTRGLESSNPELETYSTDAPLGAALVGAKVGETREYETPTGDTVRVTLVEAEPYNPDLDIPRAMQK</sequence>
<dbReference type="Proteomes" id="UP000249451">
    <property type="component" value="Unassembled WGS sequence"/>
</dbReference>
<evidence type="ECO:0000256" key="3">
    <source>
        <dbReference type="ARBA" id="ARBA00023015"/>
    </source>
</evidence>
<evidence type="ECO:0000256" key="4">
    <source>
        <dbReference type="ARBA" id="ARBA00023125"/>
    </source>
</evidence>
<feature type="domain" description="Transcription elongation factor GreA/GreB N-terminal" evidence="10">
    <location>
        <begin position="8"/>
        <end position="76"/>
    </location>
</feature>
<dbReference type="EMBL" id="QFNY01000035">
    <property type="protein sequence ID" value="PZP02513.1"/>
    <property type="molecule type" value="Genomic_DNA"/>
</dbReference>
<gene>
    <name evidence="8" type="primary">greA</name>
    <name evidence="11" type="ORF">DI609_02425</name>
</gene>
<feature type="domain" description="Transcription elongation factor GreA/GreB C-terminal" evidence="9">
    <location>
        <begin position="83"/>
        <end position="160"/>
    </location>
</feature>
<reference evidence="11 12" key="1">
    <citation type="submission" date="2017-11" db="EMBL/GenBank/DDBJ databases">
        <title>Infants hospitalized years apart are colonized by the same room-sourced microbial strains.</title>
        <authorList>
            <person name="Brooks B."/>
            <person name="Olm M.R."/>
            <person name="Firek B.A."/>
            <person name="Baker R."/>
            <person name="Thomas B.C."/>
            <person name="Morowitz M.J."/>
            <person name="Banfield J.F."/>
        </authorList>
    </citation>
    <scope>NUCLEOTIDE SEQUENCE [LARGE SCALE GENOMIC DNA]</scope>
    <source>
        <strain evidence="11">S2_012_000_R3_87</strain>
    </source>
</reference>
<dbReference type="FunFam" id="1.10.287.180:FF:000001">
    <property type="entry name" value="Transcription elongation factor GreA"/>
    <property type="match status" value="1"/>
</dbReference>
<dbReference type="PROSITE" id="PS00829">
    <property type="entry name" value="GREAB_1"/>
    <property type="match status" value="1"/>
</dbReference>
<dbReference type="Pfam" id="PF03449">
    <property type="entry name" value="GreA_GreB_N"/>
    <property type="match status" value="1"/>
</dbReference>
<evidence type="ECO:0000256" key="2">
    <source>
        <dbReference type="ARBA" id="ARBA00013729"/>
    </source>
</evidence>
<name>A0A2W5B9M1_9CORY</name>
<dbReference type="InterPro" id="IPR001437">
    <property type="entry name" value="Tscrpt_elong_fac_GreA/B_C"/>
</dbReference>
<dbReference type="HAMAP" id="MF_00105">
    <property type="entry name" value="GreA_GreB"/>
    <property type="match status" value="1"/>
</dbReference>
<dbReference type="GO" id="GO:0032784">
    <property type="term" value="P:regulation of DNA-templated transcription elongation"/>
    <property type="evidence" value="ECO:0007669"/>
    <property type="project" value="UniProtKB-UniRule"/>
</dbReference>
<keyword evidence="4 8" id="KW-0238">DNA-binding</keyword>
<dbReference type="GO" id="GO:0003746">
    <property type="term" value="F:translation elongation factor activity"/>
    <property type="evidence" value="ECO:0007669"/>
    <property type="project" value="UniProtKB-KW"/>
</dbReference>
<comment type="similarity">
    <text evidence="1 8">Belongs to the GreA/GreB family.</text>
</comment>
<evidence type="ECO:0000256" key="7">
    <source>
        <dbReference type="ARBA" id="ARBA00030776"/>
    </source>
</evidence>
<dbReference type="Gene3D" id="3.10.50.30">
    <property type="entry name" value="Transcription elongation factor, GreA/GreB, C-terminal domain"/>
    <property type="match status" value="1"/>
</dbReference>
<dbReference type="GO" id="GO:0003677">
    <property type="term" value="F:DNA binding"/>
    <property type="evidence" value="ECO:0007669"/>
    <property type="project" value="UniProtKB-UniRule"/>
</dbReference>
<evidence type="ECO:0000313" key="11">
    <source>
        <dbReference type="EMBL" id="PZP02513.1"/>
    </source>
</evidence>
<evidence type="ECO:0000259" key="10">
    <source>
        <dbReference type="Pfam" id="PF03449"/>
    </source>
</evidence>
<organism evidence="11 12">
    <name type="scientific">Corynebacterium urealyticum</name>
    <dbReference type="NCBI Taxonomy" id="43771"/>
    <lineage>
        <taxon>Bacteria</taxon>
        <taxon>Bacillati</taxon>
        <taxon>Actinomycetota</taxon>
        <taxon>Actinomycetes</taxon>
        <taxon>Mycobacteriales</taxon>
        <taxon>Corynebacteriaceae</taxon>
        <taxon>Corynebacterium</taxon>
    </lineage>
</organism>
<dbReference type="AlphaFoldDB" id="A0A2W5B9M1"/>
<evidence type="ECO:0000259" key="9">
    <source>
        <dbReference type="Pfam" id="PF01272"/>
    </source>
</evidence>
<dbReference type="InterPro" id="IPR018151">
    <property type="entry name" value="TF_GreA/GreB_CS"/>
</dbReference>
<dbReference type="InterPro" id="IPR022691">
    <property type="entry name" value="Tscrpt_elong_fac_GreA/B_N"/>
</dbReference>
<dbReference type="SUPFAM" id="SSF54534">
    <property type="entry name" value="FKBP-like"/>
    <property type="match status" value="1"/>
</dbReference>
<accession>A0A2W5B9M1</accession>
<comment type="function">
    <text evidence="6 8">Necessary for efficient RNA polymerase transcription elongation past template-encoded arresting sites. The arresting sites in DNA have the property of trapping a certain fraction of elongating RNA polymerases that pass through, resulting in locked ternary complexes. Cleavage of the nascent transcript by cleavage factors such as GreA or GreB allows the resumption of elongation from the new 3'terminus. GreA releases sequences of 2 to 3 nucleotides.</text>
</comment>
<dbReference type="InterPro" id="IPR028624">
    <property type="entry name" value="Tscrpt_elong_fac_GreA/B"/>
</dbReference>
<dbReference type="PIRSF" id="PIRSF006092">
    <property type="entry name" value="GreA_GreB"/>
    <property type="match status" value="1"/>
</dbReference>
<dbReference type="Pfam" id="PF01272">
    <property type="entry name" value="GreA_GreB"/>
    <property type="match status" value="1"/>
</dbReference>
<dbReference type="PANTHER" id="PTHR30437:SF4">
    <property type="entry name" value="TRANSCRIPTION ELONGATION FACTOR GREA"/>
    <property type="match status" value="1"/>
</dbReference>
<evidence type="ECO:0000313" key="12">
    <source>
        <dbReference type="Proteomes" id="UP000249451"/>
    </source>
</evidence>
<keyword evidence="11" id="KW-0251">Elongation factor</keyword>
<comment type="caution">
    <text evidence="11">The sequence shown here is derived from an EMBL/GenBank/DDBJ whole genome shotgun (WGS) entry which is preliminary data.</text>
</comment>
<dbReference type="InterPro" id="IPR036805">
    <property type="entry name" value="Tscrpt_elong_fac_GreA/B_N_sf"/>
</dbReference>
<dbReference type="InterPro" id="IPR023459">
    <property type="entry name" value="Tscrpt_elong_fac_GreA/B_fam"/>
</dbReference>
<dbReference type="NCBIfam" id="NF001262">
    <property type="entry name" value="PRK00226.1-3"/>
    <property type="match status" value="1"/>
</dbReference>
<keyword evidence="11" id="KW-0648">Protein biosynthesis</keyword>
<dbReference type="PANTHER" id="PTHR30437">
    <property type="entry name" value="TRANSCRIPTION ELONGATION FACTOR GREA"/>
    <property type="match status" value="1"/>
</dbReference>
<evidence type="ECO:0000256" key="5">
    <source>
        <dbReference type="ARBA" id="ARBA00023163"/>
    </source>
</evidence>
<evidence type="ECO:0000256" key="1">
    <source>
        <dbReference type="ARBA" id="ARBA00008213"/>
    </source>
</evidence>
<evidence type="ECO:0000256" key="8">
    <source>
        <dbReference type="HAMAP-Rule" id="MF_00105"/>
    </source>
</evidence>
<dbReference type="SUPFAM" id="SSF46557">
    <property type="entry name" value="GreA transcript cleavage protein, N-terminal domain"/>
    <property type="match status" value="1"/>
</dbReference>
<keyword evidence="3 8" id="KW-0805">Transcription regulation</keyword>
<dbReference type="GO" id="GO:0006354">
    <property type="term" value="P:DNA-templated transcription elongation"/>
    <property type="evidence" value="ECO:0007669"/>
    <property type="project" value="TreeGrafter"/>
</dbReference>
<proteinExistence type="inferred from homology"/>
<dbReference type="Gene3D" id="1.10.287.180">
    <property type="entry name" value="Transcription elongation factor, GreA/GreB, N-terminal domain"/>
    <property type="match status" value="1"/>
</dbReference>
<protein>
    <recommendedName>
        <fullName evidence="2 8">Transcription elongation factor GreA</fullName>
    </recommendedName>
    <alternativeName>
        <fullName evidence="7 8">Transcript cleavage factor GreA</fullName>
    </alternativeName>
</protein>
<dbReference type="GO" id="GO:0070063">
    <property type="term" value="F:RNA polymerase binding"/>
    <property type="evidence" value="ECO:0007669"/>
    <property type="project" value="InterPro"/>
</dbReference>
<dbReference type="InterPro" id="IPR036953">
    <property type="entry name" value="GreA/GreB_C_sf"/>
</dbReference>
<evidence type="ECO:0000256" key="6">
    <source>
        <dbReference type="ARBA" id="ARBA00024916"/>
    </source>
</evidence>